<name>A0A3P1BSL2_9BACT</name>
<feature type="domain" description="Virulence-associated protein E-like" evidence="1">
    <location>
        <begin position="119"/>
        <end position="321"/>
    </location>
</feature>
<organism evidence="2 3">
    <name type="scientific">Larkinella rosea</name>
    <dbReference type="NCBI Taxonomy" id="2025312"/>
    <lineage>
        <taxon>Bacteria</taxon>
        <taxon>Pseudomonadati</taxon>
        <taxon>Bacteroidota</taxon>
        <taxon>Cytophagia</taxon>
        <taxon>Cytophagales</taxon>
        <taxon>Spirosomataceae</taxon>
        <taxon>Larkinella</taxon>
    </lineage>
</organism>
<evidence type="ECO:0000313" key="3">
    <source>
        <dbReference type="Proteomes" id="UP000271925"/>
    </source>
</evidence>
<gene>
    <name evidence="2" type="ORF">EHT25_10210</name>
</gene>
<dbReference type="OrthoDB" id="9801888at2"/>
<protein>
    <recommendedName>
        <fullName evidence="1">Virulence-associated protein E-like domain-containing protein</fullName>
    </recommendedName>
</protein>
<evidence type="ECO:0000259" key="1">
    <source>
        <dbReference type="Pfam" id="PF05272"/>
    </source>
</evidence>
<evidence type="ECO:0000313" key="2">
    <source>
        <dbReference type="EMBL" id="RRB03899.1"/>
    </source>
</evidence>
<dbReference type="PANTHER" id="PTHR34985:SF1">
    <property type="entry name" value="SLR0554 PROTEIN"/>
    <property type="match status" value="1"/>
</dbReference>
<accession>A0A3P1BSL2</accession>
<dbReference type="Proteomes" id="UP000271925">
    <property type="component" value="Unassembled WGS sequence"/>
</dbReference>
<dbReference type="AlphaFoldDB" id="A0A3P1BSL2"/>
<keyword evidence="3" id="KW-1185">Reference proteome</keyword>
<dbReference type="Pfam" id="PF05272">
    <property type="entry name" value="VapE-like_dom"/>
    <property type="match status" value="1"/>
</dbReference>
<proteinExistence type="predicted"/>
<dbReference type="InterPro" id="IPR007936">
    <property type="entry name" value="VapE-like_dom"/>
</dbReference>
<comment type="caution">
    <text evidence="2">The sequence shown here is derived from an EMBL/GenBank/DDBJ whole genome shotgun (WGS) entry which is preliminary data.</text>
</comment>
<dbReference type="PANTHER" id="PTHR34985">
    <property type="entry name" value="SLR0554 PROTEIN"/>
    <property type="match status" value="1"/>
</dbReference>
<dbReference type="EMBL" id="RQJO01000008">
    <property type="protein sequence ID" value="RRB03899.1"/>
    <property type="molecule type" value="Genomic_DNA"/>
</dbReference>
<dbReference type="SUPFAM" id="SSF52540">
    <property type="entry name" value="P-loop containing nucleoside triphosphate hydrolases"/>
    <property type="match status" value="1"/>
</dbReference>
<sequence length="403" mass="46902">MSKNNNESQENKRGPILKYKQIQSYLFDKYDLRFNSVSVDIEYKLKGEIEWKVMNPAHLSHELYMMGFTGFDKMLSTLITCPEVEKYDPIKEYFESLPAWNSTMPDYIDELLNYIEVGNNQDEINFFKHQFKMMLVRVVALALDKISFNKHCFTLVGPQNDGKTSFFRFLCPPKLKKYMKENIEFEGKDGERSLAENLFINLDELATFSKYDINKAKSYFTKDQIKVRLPYDKSDSYMRRRASFFASTNQQEFLTDSTGSVRWLIFEVKTIKHDNGGPQGYCSLDINKIWSHAVGLLKSGYRYNLTQDEITYSGKNNVQYQNQTNEMVLISKYYIGADKNTPNARFMTATEIELDLRVKTENKIKLGSQSIGTALSQLGIKRDKKRIGPLTPFGYYLLEQVQT</sequence>
<dbReference type="RefSeq" id="WP_124874089.1">
    <property type="nucleotide sequence ID" value="NZ_RQJO01000008.1"/>
</dbReference>
<reference evidence="2 3" key="1">
    <citation type="submission" date="2018-11" db="EMBL/GenBank/DDBJ databases">
        <authorList>
            <person name="Zhou Z."/>
            <person name="Wang G."/>
        </authorList>
    </citation>
    <scope>NUCLEOTIDE SEQUENCE [LARGE SCALE GENOMIC DNA]</scope>
    <source>
        <strain evidence="2 3">KCTC52004</strain>
    </source>
</reference>
<dbReference type="InterPro" id="IPR027417">
    <property type="entry name" value="P-loop_NTPase"/>
</dbReference>